<evidence type="ECO:0000256" key="2">
    <source>
        <dbReference type="ARBA" id="ARBA00005194"/>
    </source>
</evidence>
<evidence type="ECO:0000256" key="17">
    <source>
        <dbReference type="ARBA" id="ARBA00048508"/>
    </source>
</evidence>
<comment type="pathway">
    <text evidence="2 21">Lipid metabolism; fatty acid biosynthesis.</text>
</comment>
<gene>
    <name evidence="25" type="ORF">SADUNF_Sadunf08G0147300</name>
</gene>
<keyword evidence="7" id="KW-0150">Chloroplast</keyword>
<dbReference type="PANTHER" id="PTHR42879:SF2">
    <property type="entry name" value="3-OXOACYL-[ACYL-CARRIER-PROTEIN] REDUCTASE FABG"/>
    <property type="match status" value="1"/>
</dbReference>
<evidence type="ECO:0000313" key="26">
    <source>
        <dbReference type="Proteomes" id="UP000657918"/>
    </source>
</evidence>
<evidence type="ECO:0000256" key="1">
    <source>
        <dbReference type="ARBA" id="ARBA00004141"/>
    </source>
</evidence>
<keyword evidence="15 20" id="KW-0472">Membrane</keyword>
<dbReference type="InterPro" id="IPR057326">
    <property type="entry name" value="KR_dom"/>
</dbReference>
<keyword evidence="6 21" id="KW-0444">Lipid biosynthesis</keyword>
<evidence type="ECO:0000313" key="25">
    <source>
        <dbReference type="EMBL" id="KAF9677818.1"/>
    </source>
</evidence>
<keyword evidence="26" id="KW-1185">Reference proteome</keyword>
<proteinExistence type="inferred from homology"/>
<evidence type="ECO:0000259" key="24">
    <source>
        <dbReference type="PROSITE" id="PS50922"/>
    </source>
</evidence>
<dbReference type="NCBIfam" id="NF005559">
    <property type="entry name" value="PRK07231.1"/>
    <property type="match status" value="1"/>
</dbReference>
<feature type="transmembrane region" description="Helical" evidence="23">
    <location>
        <begin position="481"/>
        <end position="503"/>
    </location>
</feature>
<evidence type="ECO:0000256" key="23">
    <source>
        <dbReference type="SAM" id="Phobius"/>
    </source>
</evidence>
<evidence type="ECO:0000256" key="18">
    <source>
        <dbReference type="PIRSR" id="PIRSR611284-1"/>
    </source>
</evidence>
<dbReference type="GO" id="GO:0016020">
    <property type="term" value="C:membrane"/>
    <property type="evidence" value="ECO:0007669"/>
    <property type="project" value="UniProtKB-SubCell"/>
</dbReference>
<comment type="catalytic activity">
    <reaction evidence="17 21">
        <text>a (3R)-hydroxyacyl-[ACP] + NADP(+) = a 3-oxoacyl-[ACP] + NADPH + H(+)</text>
        <dbReference type="Rhea" id="RHEA:17397"/>
        <dbReference type="Rhea" id="RHEA-COMP:9916"/>
        <dbReference type="Rhea" id="RHEA-COMP:9945"/>
        <dbReference type="ChEBI" id="CHEBI:15378"/>
        <dbReference type="ChEBI" id="CHEBI:57783"/>
        <dbReference type="ChEBI" id="CHEBI:58349"/>
        <dbReference type="ChEBI" id="CHEBI:78776"/>
        <dbReference type="ChEBI" id="CHEBI:78827"/>
        <dbReference type="EC" id="1.1.1.100"/>
    </reaction>
</comment>
<feature type="domain" description="TLC" evidence="24">
    <location>
        <begin position="343"/>
        <end position="552"/>
    </location>
</feature>
<dbReference type="Pfam" id="PF00106">
    <property type="entry name" value="adh_short"/>
    <property type="match status" value="1"/>
</dbReference>
<dbReference type="GO" id="GO:0009507">
    <property type="term" value="C:chloroplast"/>
    <property type="evidence" value="ECO:0007669"/>
    <property type="project" value="UniProtKB-SubCell"/>
</dbReference>
<keyword evidence="13 21" id="KW-0560">Oxidoreductase</keyword>
<dbReference type="GO" id="GO:0004316">
    <property type="term" value="F:3-oxoacyl-[acyl-carrier-protein] reductase (NADPH) activity"/>
    <property type="evidence" value="ECO:0007669"/>
    <property type="project" value="UniProtKB-UniRule"/>
</dbReference>
<evidence type="ECO:0000256" key="13">
    <source>
        <dbReference type="ARBA" id="ARBA00023002"/>
    </source>
</evidence>
<evidence type="ECO:0000256" key="5">
    <source>
        <dbReference type="ARBA" id="ARBA00012948"/>
    </source>
</evidence>
<keyword evidence="16 21" id="KW-0275">Fatty acid biosynthesis</keyword>
<evidence type="ECO:0000256" key="4">
    <source>
        <dbReference type="ARBA" id="ARBA00011881"/>
    </source>
</evidence>
<dbReference type="SMART" id="SM00822">
    <property type="entry name" value="PKS_KR"/>
    <property type="match status" value="1"/>
</dbReference>
<dbReference type="Proteomes" id="UP000657918">
    <property type="component" value="Chromosome 8"/>
</dbReference>
<keyword evidence="8" id="KW-0934">Plastid</keyword>
<evidence type="ECO:0000256" key="11">
    <source>
        <dbReference type="ARBA" id="ARBA00022857"/>
    </source>
</evidence>
<accession>A0A835JXD0</accession>
<feature type="binding site" evidence="19">
    <location>
        <position position="165"/>
    </location>
    <ligand>
        <name>NADP(+)</name>
        <dbReference type="ChEBI" id="CHEBI:58349"/>
    </ligand>
</feature>
<dbReference type="OrthoDB" id="204175at2759"/>
<keyword evidence="11 19" id="KW-0521">NADP</keyword>
<dbReference type="UniPathway" id="UPA00094"/>
<dbReference type="SMART" id="SM00724">
    <property type="entry name" value="TLC"/>
    <property type="match status" value="1"/>
</dbReference>
<feature type="binding site" evidence="19">
    <location>
        <begin position="87"/>
        <end position="90"/>
    </location>
    <ligand>
        <name>NADP(+)</name>
        <dbReference type="ChEBI" id="CHEBI:58349"/>
    </ligand>
</feature>
<dbReference type="InterPro" id="IPR002347">
    <property type="entry name" value="SDR_fam"/>
</dbReference>
<dbReference type="Gene3D" id="3.40.50.720">
    <property type="entry name" value="NAD(P)-binding Rossmann-like Domain"/>
    <property type="match status" value="1"/>
</dbReference>
<dbReference type="Pfam" id="PF03798">
    <property type="entry name" value="TRAM_LAG1_CLN8"/>
    <property type="match status" value="1"/>
</dbReference>
<evidence type="ECO:0000256" key="21">
    <source>
        <dbReference type="RuleBase" id="RU366074"/>
    </source>
</evidence>
<evidence type="ECO:0000256" key="6">
    <source>
        <dbReference type="ARBA" id="ARBA00022516"/>
    </source>
</evidence>
<evidence type="ECO:0000256" key="14">
    <source>
        <dbReference type="ARBA" id="ARBA00023098"/>
    </source>
</evidence>
<evidence type="ECO:0000256" key="12">
    <source>
        <dbReference type="ARBA" id="ARBA00022989"/>
    </source>
</evidence>
<dbReference type="InterPro" id="IPR036291">
    <property type="entry name" value="NAD(P)-bd_dom_sf"/>
</dbReference>
<evidence type="ECO:0000256" key="20">
    <source>
        <dbReference type="PROSITE-ProRule" id="PRU00205"/>
    </source>
</evidence>
<sequence length="703" mass="76065">MAAASLAVSNVVAFKPAAHFGTSADTRITHFRPLSPASRGLGPRISLLSRSRSSLASSGARAQVATVETAIAEAAQKVESPVVVVTGASRGIGKAIALSLGRAGCKVLVNYARSSKEAEEVSKEIKAYGGQALTFGGDVSNEADVELMMKTAVDAWGTVDILINNAGITRDTLLMRMKKSQWQEVIDLNLTGVFLCTQAAAKIMMKKKKGRIVNIASVVGLVGNVGQANYSAAKAGVIGLTKTVAKEYASRNINVNAVAPGFIASDMTSKLGDDIEKKILETIPLGRYGQPEEVAGLVEFLALNPASSYITGQVFAIDGGMVISLEKYRSCGYFVFFRNWEPKQRKDASSCLMSLAHGSPAVIMAICALLHSQTLGSFAYPNSALENRVLEFSTAYFLADLLHYMVFSPDEILFILHHIATLYVFVTCRYMIHYGAQGLVLLLVLAEVTSACQNVRSIAGNRKADVPAAARLYDLLAAPFYALYSLVRGILGPICLFKMGVFYLNGGAGGLIPAWAWISWMVVIGSAILVSIVWISNRWEEWITERSRKAQKKNEIDPASVPFGGAFLFGTSRTEFRSSIYMPTIIQAFILSAVPWYLSSAKVLPPPFASLPGFMQMLFLCPCPSTRETNCTREHTVKGFEEDESISQTVKNQYFMSEARMRKSGIENQVMVPSETSANKSGVTFPETARNPSMIADSGIEKS</sequence>
<dbReference type="PRINTS" id="PR00081">
    <property type="entry name" value="GDHRDH"/>
</dbReference>
<dbReference type="GO" id="GO:0006633">
    <property type="term" value="P:fatty acid biosynthetic process"/>
    <property type="evidence" value="ECO:0007669"/>
    <property type="project" value="UniProtKB-UniPathway"/>
</dbReference>
<dbReference type="GO" id="GO:0051287">
    <property type="term" value="F:NAD binding"/>
    <property type="evidence" value="ECO:0007669"/>
    <property type="project" value="UniProtKB-UniRule"/>
</dbReference>
<dbReference type="PANTHER" id="PTHR42879">
    <property type="entry name" value="3-OXOACYL-(ACYL-CARRIER-PROTEIN) REDUCTASE"/>
    <property type="match status" value="1"/>
</dbReference>
<evidence type="ECO:0000256" key="19">
    <source>
        <dbReference type="PIRSR" id="PIRSR611284-2"/>
    </source>
</evidence>
<dbReference type="NCBIfam" id="NF009466">
    <property type="entry name" value="PRK12826.1-2"/>
    <property type="match status" value="1"/>
</dbReference>
<dbReference type="InterPro" id="IPR050259">
    <property type="entry name" value="SDR"/>
</dbReference>
<comment type="caution">
    <text evidence="25">The sequence shown here is derived from an EMBL/GenBank/DDBJ whole genome shotgun (WGS) entry which is preliminary data.</text>
</comment>
<evidence type="ECO:0000256" key="22">
    <source>
        <dbReference type="SAM" id="MobiDB-lite"/>
    </source>
</evidence>
<dbReference type="SUPFAM" id="SSF51735">
    <property type="entry name" value="NAD(P)-binding Rossmann-fold domains"/>
    <property type="match status" value="1"/>
</dbReference>
<feature type="binding site" evidence="19">
    <location>
        <position position="263"/>
    </location>
    <ligand>
        <name>NADP(+)</name>
        <dbReference type="ChEBI" id="CHEBI:58349"/>
    </ligand>
</feature>
<name>A0A835JXD0_9ROSI</name>
<dbReference type="InterPro" id="IPR006634">
    <property type="entry name" value="TLC-dom"/>
</dbReference>
<dbReference type="PRINTS" id="PR00080">
    <property type="entry name" value="SDRFAMILY"/>
</dbReference>
<evidence type="ECO:0000256" key="8">
    <source>
        <dbReference type="ARBA" id="ARBA00022640"/>
    </source>
</evidence>
<dbReference type="EMBL" id="JADGMS010000008">
    <property type="protein sequence ID" value="KAF9677818.1"/>
    <property type="molecule type" value="Genomic_DNA"/>
</dbReference>
<dbReference type="CDD" id="cd05333">
    <property type="entry name" value="BKR_SDR_c"/>
    <property type="match status" value="1"/>
</dbReference>
<reference evidence="25 26" key="1">
    <citation type="submission" date="2020-10" db="EMBL/GenBank/DDBJ databases">
        <title>Plant Genome Project.</title>
        <authorList>
            <person name="Zhang R.-G."/>
        </authorList>
    </citation>
    <scope>NUCLEOTIDE SEQUENCE [LARGE SCALE GENOMIC DNA]</scope>
    <source>
        <strain evidence="25">FAFU-HL-1</strain>
        <tissue evidence="25">Leaf</tissue>
    </source>
</reference>
<dbReference type="AlphaFoldDB" id="A0A835JXD0"/>
<keyword evidence="9 20" id="KW-0812">Transmembrane</keyword>
<dbReference type="FunFam" id="3.40.50.720:FF:000194">
    <property type="entry name" value="3-oxoacyl-[acyl-carrier-protein] reductase, chloroplastic"/>
    <property type="match status" value="1"/>
</dbReference>
<evidence type="ECO:0000256" key="10">
    <source>
        <dbReference type="ARBA" id="ARBA00022832"/>
    </source>
</evidence>
<comment type="subunit">
    <text evidence="4 21">Homotetramer.</text>
</comment>
<dbReference type="PROSITE" id="PS00061">
    <property type="entry name" value="ADH_SHORT"/>
    <property type="match status" value="1"/>
</dbReference>
<evidence type="ECO:0000256" key="16">
    <source>
        <dbReference type="ARBA" id="ARBA00023160"/>
    </source>
</evidence>
<evidence type="ECO:0000256" key="9">
    <source>
        <dbReference type="ARBA" id="ARBA00022692"/>
    </source>
</evidence>
<keyword evidence="12 23" id="KW-1133">Transmembrane helix</keyword>
<dbReference type="NCBIfam" id="TIGR01830">
    <property type="entry name" value="3oxo_ACP_reduc"/>
    <property type="match status" value="1"/>
</dbReference>
<comment type="subcellular location">
    <subcellularLocation>
        <location evidence="1">Membrane</location>
        <topology evidence="1">Multi-pass membrane protein</topology>
    </subcellularLocation>
    <subcellularLocation>
        <location evidence="21">Plastid</location>
        <location evidence="21">Chloroplast</location>
    </subcellularLocation>
    <subcellularLocation>
        <location evidence="21">Plastid</location>
    </subcellularLocation>
    <text evidence="21">And non-photosynthetic plastids.</text>
</comment>
<comment type="similarity">
    <text evidence="3 21">Belongs to the short-chain dehydrogenases/reductases (SDR) family.</text>
</comment>
<feature type="transmembrane region" description="Helical" evidence="23">
    <location>
        <begin position="515"/>
        <end position="535"/>
    </location>
</feature>
<protein>
    <recommendedName>
        <fullName evidence="5 21">3-oxoacyl-[acyl-carrier-protein] reductase</fullName>
        <ecNumber evidence="5 21">1.1.1.100</ecNumber>
    </recommendedName>
</protein>
<keyword evidence="10 21" id="KW-0276">Fatty acid metabolism</keyword>
<feature type="region of interest" description="Disordered" evidence="22">
    <location>
        <begin position="676"/>
        <end position="703"/>
    </location>
</feature>
<organism evidence="25 26">
    <name type="scientific">Salix dunnii</name>
    <dbReference type="NCBI Taxonomy" id="1413687"/>
    <lineage>
        <taxon>Eukaryota</taxon>
        <taxon>Viridiplantae</taxon>
        <taxon>Streptophyta</taxon>
        <taxon>Embryophyta</taxon>
        <taxon>Tracheophyta</taxon>
        <taxon>Spermatophyta</taxon>
        <taxon>Magnoliopsida</taxon>
        <taxon>eudicotyledons</taxon>
        <taxon>Gunneridae</taxon>
        <taxon>Pentapetalae</taxon>
        <taxon>rosids</taxon>
        <taxon>fabids</taxon>
        <taxon>Malpighiales</taxon>
        <taxon>Salicaceae</taxon>
        <taxon>Saliceae</taxon>
        <taxon>Salix</taxon>
    </lineage>
</organism>
<feature type="active site" description="Proton acceptor" evidence="18">
    <location>
        <position position="230"/>
    </location>
</feature>
<dbReference type="EC" id="1.1.1.100" evidence="5 21"/>
<dbReference type="PROSITE" id="PS50922">
    <property type="entry name" value="TLC"/>
    <property type="match status" value="1"/>
</dbReference>
<evidence type="ECO:0000256" key="7">
    <source>
        <dbReference type="ARBA" id="ARBA00022528"/>
    </source>
</evidence>
<feature type="binding site" evidence="19">
    <location>
        <begin position="230"/>
        <end position="234"/>
    </location>
    <ligand>
        <name>NADP(+)</name>
        <dbReference type="ChEBI" id="CHEBI:58349"/>
    </ligand>
</feature>
<keyword evidence="14 21" id="KW-0443">Lipid metabolism</keyword>
<evidence type="ECO:0000256" key="3">
    <source>
        <dbReference type="ARBA" id="ARBA00006484"/>
    </source>
</evidence>
<dbReference type="InterPro" id="IPR020904">
    <property type="entry name" value="Sc_DH/Rdtase_CS"/>
</dbReference>
<dbReference type="InterPro" id="IPR011284">
    <property type="entry name" value="3oxo_ACP_reduc"/>
</dbReference>
<evidence type="ECO:0000256" key="15">
    <source>
        <dbReference type="ARBA" id="ARBA00023136"/>
    </source>
</evidence>